<dbReference type="Gene3D" id="2.130.10.10">
    <property type="entry name" value="YVTN repeat-like/Quinoprotein amine dehydrogenase"/>
    <property type="match status" value="3"/>
</dbReference>
<feature type="repeat" description="WD" evidence="3">
    <location>
        <begin position="840"/>
        <end position="873"/>
    </location>
</feature>
<reference evidence="6 7" key="1">
    <citation type="submission" date="2020-08" db="EMBL/GenBank/DDBJ databases">
        <title>Sequencing the genomes of 1000 actinobacteria strains.</title>
        <authorList>
            <person name="Klenk H.-P."/>
        </authorList>
    </citation>
    <scope>NUCLEOTIDE SEQUENCE [LARGE SCALE GENOMIC DNA]</scope>
    <source>
        <strain evidence="6 7">DSM 44786</strain>
    </source>
</reference>
<evidence type="ECO:0000256" key="1">
    <source>
        <dbReference type="ARBA" id="ARBA00022574"/>
    </source>
</evidence>
<sequence>MTTEESRPEVRLEAYASGSATIYVAAGSQYIAGGDLHLHYEDGAHRVRPDPDPVDECPYPGMSAFGPEQAQWYFGRDALRARLTDRLDECLERGGALAVVAASGAGKSSLLRAGLVPDLALGALPGSRHWPCLVFTPTAAPMAALTTQLAVLTDSTPGRIAEQLDSGPDELARHLRAALAERKAGRLVVVVDQAEELFTLVTDERERQRFVTALERLARPDGPALVVYGLRADFYGHCTRYRPLREALKHRQVLVEPMDRTELRQAIVSPAEALGVEVAEGLVELLLTDLGTEEGYEPGRLPHLAHALRQTWRRLQGDRTLTLSAYLATGGIRGAVARSAEDVHSGLDDRGRQAAQVMFRRLVRIGEGTDDTRRPLPVEQLTEGIDPAVAEAVLTGFTERRLLTRQRETVVITHEALLRAWPLLRHWVDAHRADNLLRQQLEEDAAAWAGKDRDRAHLYRGSRLADARTWADRTDRDGLGPTAADFLDASLRLARRTTALFRGAVATLVVLTLLAVVGAVTAQSQSTRADTQRTEAEKQTRLAVGRALRAQAENLRDSDPRTSLQLSLTAQRVDPTPEGGHGLLTTLQQTRFDGASPDGVLGRADGIATFLRSGTLLASSAYRAKSVDLWDTADPVRPRRLATLADFPEPVAHVSASPDGRLLAVVTSDLGSQAVHELSLWDLTDRERPRRLPFRAGADKVTDAAFSPDGRTLAVVAGGADGTLTLWDLGDPASPRRLSEPTAATDADTVRFSPDGRTLVTAAELRKTDFSFDGNSITHYSGWQLWNVQDLRRPRAVFRELGFQGPLTVSPTAPVLAVGIGARLALWDFTDPAAPRRIAVLEHPTRVTGAAFRPDGRGILTASEGGRAQLWELTDPARPAGPTRIPCPADLAGFAFGADGRHVVTVDSPSLLPGSISRWRVTPRTAPGLAATFPSGDPNPEGTAFSPDGHRLAVGGFGGDIHRWDVTDPARPRELPPLRSQSAQPVQTVAFNRDGTALAAGTIADANSDHGEIVLWDVTDTDRPQRRAVLATPTGVTSLAFSPRTATLAASGKTNGAGNTWVALWDTGTPVPTRSYLHESLNQLLHDTEDPKPLAVPFIVAATPTAFSPDGRLLALSGSLWDVSDPSAPVRVRHANLPADDRRWPRPSLSGMDRAAFSPDGHRLAEAGRGSDEEVSLWPADQAVGAHPLGSVPARNSVQVGYHPGGHLLVTAEKHGAVRLWDVTDPALPVLAVTLEQTAQDVRFSPDGRTLMLLPEEGGAVQLWDLGDLPTTVTNTTGLDCRLVGTGLAEQVWTKTYASGLPYEQTCPR</sequence>
<feature type="repeat" description="WD" evidence="3">
    <location>
        <begin position="1200"/>
        <end position="1223"/>
    </location>
</feature>
<dbReference type="Gene3D" id="3.40.50.300">
    <property type="entry name" value="P-loop containing nucleotide triphosphate hydrolases"/>
    <property type="match status" value="1"/>
</dbReference>
<dbReference type="Pfam" id="PF00400">
    <property type="entry name" value="WD40"/>
    <property type="match status" value="2"/>
</dbReference>
<dbReference type="PANTHER" id="PTHR19879:SF9">
    <property type="entry name" value="TRANSCRIPTION INITIATION FACTOR TFIID SUBUNIT 5"/>
    <property type="match status" value="1"/>
</dbReference>
<dbReference type="SMART" id="SM00320">
    <property type="entry name" value="WD40"/>
    <property type="match status" value="7"/>
</dbReference>
<dbReference type="InterPro" id="IPR019775">
    <property type="entry name" value="WD40_repeat_CS"/>
</dbReference>
<dbReference type="PROSITE" id="PS50082">
    <property type="entry name" value="WD_REPEATS_2"/>
    <property type="match status" value="3"/>
</dbReference>
<proteinExistence type="predicted"/>
<dbReference type="InterPro" id="IPR049052">
    <property type="entry name" value="nSTAND1"/>
</dbReference>
<feature type="repeat" description="WD" evidence="3">
    <location>
        <begin position="694"/>
        <end position="729"/>
    </location>
</feature>
<evidence type="ECO:0000313" key="7">
    <source>
        <dbReference type="Proteomes" id="UP000573327"/>
    </source>
</evidence>
<dbReference type="InterPro" id="IPR015943">
    <property type="entry name" value="WD40/YVTN_repeat-like_dom_sf"/>
</dbReference>
<keyword evidence="1 3" id="KW-0853">WD repeat</keyword>
<dbReference type="PANTHER" id="PTHR19879">
    <property type="entry name" value="TRANSCRIPTION INITIATION FACTOR TFIID"/>
    <property type="match status" value="1"/>
</dbReference>
<keyword evidence="7" id="KW-1185">Reference proteome</keyword>
<accession>A0A7W7WL54</accession>
<organism evidence="6 7">
    <name type="scientific">Kitasatospora gansuensis</name>
    <dbReference type="NCBI Taxonomy" id="258050"/>
    <lineage>
        <taxon>Bacteria</taxon>
        <taxon>Bacillati</taxon>
        <taxon>Actinomycetota</taxon>
        <taxon>Actinomycetes</taxon>
        <taxon>Kitasatosporales</taxon>
        <taxon>Streptomycetaceae</taxon>
        <taxon>Kitasatospora</taxon>
    </lineage>
</organism>
<dbReference type="InterPro" id="IPR001680">
    <property type="entry name" value="WD40_rpt"/>
</dbReference>
<dbReference type="SUPFAM" id="SSF82171">
    <property type="entry name" value="DPP6 N-terminal domain-like"/>
    <property type="match status" value="1"/>
</dbReference>
<dbReference type="EMBL" id="JACHJR010000001">
    <property type="protein sequence ID" value="MBB4951121.1"/>
    <property type="molecule type" value="Genomic_DNA"/>
</dbReference>
<dbReference type="RefSeq" id="WP_184922858.1">
    <property type="nucleotide sequence ID" value="NZ_JACHJR010000001.1"/>
</dbReference>
<comment type="caution">
    <text evidence="6">The sequence shown here is derived from an EMBL/GenBank/DDBJ whole genome shotgun (WGS) entry which is preliminary data.</text>
</comment>
<dbReference type="SUPFAM" id="SSF52540">
    <property type="entry name" value="P-loop containing nucleoside triphosphate hydrolases"/>
    <property type="match status" value="1"/>
</dbReference>
<dbReference type="InterPro" id="IPR027417">
    <property type="entry name" value="P-loop_NTPase"/>
</dbReference>
<evidence type="ECO:0000313" key="6">
    <source>
        <dbReference type="EMBL" id="MBB4951121.1"/>
    </source>
</evidence>
<dbReference type="PROSITE" id="PS00678">
    <property type="entry name" value="WD_REPEATS_1"/>
    <property type="match status" value="1"/>
</dbReference>
<dbReference type="SUPFAM" id="SSF69304">
    <property type="entry name" value="Tricorn protease N-terminal domain"/>
    <property type="match status" value="1"/>
</dbReference>
<evidence type="ECO:0000256" key="2">
    <source>
        <dbReference type="ARBA" id="ARBA00022737"/>
    </source>
</evidence>
<dbReference type="Pfam" id="PF20703">
    <property type="entry name" value="nSTAND1"/>
    <property type="match status" value="1"/>
</dbReference>
<feature type="domain" description="Novel STAND NTPase 1" evidence="5">
    <location>
        <begin position="58"/>
        <end position="455"/>
    </location>
</feature>
<keyword evidence="2" id="KW-0677">Repeat</keyword>
<evidence type="ECO:0000259" key="5">
    <source>
        <dbReference type="Pfam" id="PF20703"/>
    </source>
</evidence>
<feature type="region of interest" description="Disordered" evidence="4">
    <location>
        <begin position="1143"/>
        <end position="1175"/>
    </location>
</feature>
<feature type="compositionally biased region" description="Basic and acidic residues" evidence="4">
    <location>
        <begin position="1160"/>
        <end position="1172"/>
    </location>
</feature>
<protein>
    <submittedName>
        <fullName evidence="6">WD40 repeat protein</fullName>
    </submittedName>
</protein>
<dbReference type="PROSITE" id="PS50294">
    <property type="entry name" value="WD_REPEATS_REGION"/>
    <property type="match status" value="1"/>
</dbReference>
<evidence type="ECO:0000256" key="3">
    <source>
        <dbReference type="PROSITE-ProRule" id="PRU00221"/>
    </source>
</evidence>
<dbReference type="Proteomes" id="UP000573327">
    <property type="component" value="Unassembled WGS sequence"/>
</dbReference>
<name>A0A7W7WL54_9ACTN</name>
<gene>
    <name evidence="6" type="ORF">F4556_006656</name>
</gene>
<evidence type="ECO:0000256" key="4">
    <source>
        <dbReference type="SAM" id="MobiDB-lite"/>
    </source>
</evidence>